<dbReference type="PROSITE" id="PS51034">
    <property type="entry name" value="ZP_2"/>
    <property type="match status" value="1"/>
</dbReference>
<dbReference type="PANTHER" id="PTHR46160:SF9">
    <property type="entry name" value="PROTEIN PRY2-RELATED"/>
    <property type="match status" value="1"/>
</dbReference>
<dbReference type="InterPro" id="IPR014853">
    <property type="entry name" value="VWF/SSPO/ZAN-like_Cys-rich_dom"/>
</dbReference>
<dbReference type="InterPro" id="IPR052749">
    <property type="entry name" value="Alpha-tectorin"/>
</dbReference>
<organism evidence="4 5">
    <name type="scientific">Xyrichtys novacula</name>
    <name type="common">Pearly razorfish</name>
    <name type="synonym">Hemipteronotus novacula</name>
    <dbReference type="NCBI Taxonomy" id="13765"/>
    <lineage>
        <taxon>Eukaryota</taxon>
        <taxon>Metazoa</taxon>
        <taxon>Chordata</taxon>
        <taxon>Craniata</taxon>
        <taxon>Vertebrata</taxon>
        <taxon>Euteleostomi</taxon>
        <taxon>Actinopterygii</taxon>
        <taxon>Neopterygii</taxon>
        <taxon>Teleostei</taxon>
        <taxon>Neoteleostei</taxon>
        <taxon>Acanthomorphata</taxon>
        <taxon>Eupercaria</taxon>
        <taxon>Labriformes</taxon>
        <taxon>Labridae</taxon>
        <taxon>Xyrichtys</taxon>
    </lineage>
</organism>
<name>A0AAV1EMT3_XYRNO</name>
<feature type="compositionally biased region" description="Polar residues" evidence="1">
    <location>
        <begin position="1"/>
        <end position="18"/>
    </location>
</feature>
<dbReference type="Proteomes" id="UP001178508">
    <property type="component" value="Chromosome 1"/>
</dbReference>
<dbReference type="AlphaFoldDB" id="A0AAV1EMT3"/>
<feature type="domain" description="ZP" evidence="3">
    <location>
        <begin position="461"/>
        <end position="567"/>
    </location>
</feature>
<keyword evidence="2" id="KW-0812">Transmembrane</keyword>
<feature type="region of interest" description="Disordered" evidence="1">
    <location>
        <begin position="76"/>
        <end position="129"/>
    </location>
</feature>
<proteinExistence type="predicted"/>
<dbReference type="Gene3D" id="2.60.40.3210">
    <property type="entry name" value="Zona pellucida, ZP-N domain"/>
    <property type="match status" value="1"/>
</dbReference>
<evidence type="ECO:0000256" key="1">
    <source>
        <dbReference type="SAM" id="MobiDB-lite"/>
    </source>
</evidence>
<evidence type="ECO:0000256" key="2">
    <source>
        <dbReference type="SAM" id="Phobius"/>
    </source>
</evidence>
<evidence type="ECO:0000259" key="3">
    <source>
        <dbReference type="PROSITE" id="PS51034"/>
    </source>
</evidence>
<gene>
    <name evidence="4" type="ORF">XNOV1_A000149</name>
</gene>
<dbReference type="SMART" id="SM00832">
    <property type="entry name" value="C8"/>
    <property type="match status" value="1"/>
</dbReference>
<dbReference type="PANTHER" id="PTHR46160">
    <property type="entry name" value="ALPHA-TECTORIN-RELATED"/>
    <property type="match status" value="1"/>
</dbReference>
<keyword evidence="2" id="KW-0472">Membrane</keyword>
<evidence type="ECO:0000313" key="5">
    <source>
        <dbReference type="Proteomes" id="UP001178508"/>
    </source>
</evidence>
<sequence>MSNFSQNEDVTVKLNTRPQEPGPRQLSCTLKAQTSQRVREQTENQGIVLGGGLLRGSEGAVLKASWLLRSSRCAQSVSAPQGEREQPLKQVTSSSPRSKTESKKTPKKVENQSMLTTPNPQIDSSFTTEQSLRQDVHAQVKGTIEAAAAKKQSLAFSVLGEVRTITESVVEFLIACKDHSVCTFTGPSVVDTSGKVGTIMDLCDYHLLSSTLLADFSVEAEYKDRRRKDVSFVNTVRIKKGSATYRMEQGGVFKDKDGEVTLTSTSKTVGDLSVSKDDKGLTASYTSKGVIIIIIFDGYTVLIIITGTGRIMGLRRVEGFMCQSRFSYLQACQRQFCSFNPFLCLSPLSNSCGVLTKAPFDSCHSHIAAAGYVKACENTLCVYPAVDNLLCHFLEAYASACSSFTSKSVDAATPKALCHGISCASEEFCGEKEHTGGWDCFCRPVYTAEYRKSKTLGNATQCKDNVASASLINCLLREKGIDYSTLHLKDATCKGTLVDGLLNFEFSSAKMCGAEVTNGADEVVYKNSIKSTDTSGDIIRQDEVNIDFSCNHQQPAIKTVSFKIKSR</sequence>
<feature type="compositionally biased region" description="Polar residues" evidence="1">
    <location>
        <begin position="26"/>
        <end position="36"/>
    </location>
</feature>
<dbReference type="EMBL" id="OY660864">
    <property type="protein sequence ID" value="CAJ1050067.1"/>
    <property type="molecule type" value="Genomic_DNA"/>
</dbReference>
<keyword evidence="5" id="KW-1185">Reference proteome</keyword>
<feature type="compositionally biased region" description="Polar residues" evidence="1">
    <location>
        <begin position="111"/>
        <end position="129"/>
    </location>
</feature>
<feature type="region of interest" description="Disordered" evidence="1">
    <location>
        <begin position="1"/>
        <end position="43"/>
    </location>
</feature>
<feature type="compositionally biased region" description="Basic and acidic residues" evidence="1">
    <location>
        <begin position="98"/>
        <end position="110"/>
    </location>
</feature>
<evidence type="ECO:0000313" key="4">
    <source>
        <dbReference type="EMBL" id="CAJ1050067.1"/>
    </source>
</evidence>
<dbReference type="InterPro" id="IPR001507">
    <property type="entry name" value="ZP_dom"/>
</dbReference>
<reference evidence="4" key="1">
    <citation type="submission" date="2023-08" db="EMBL/GenBank/DDBJ databases">
        <authorList>
            <person name="Alioto T."/>
            <person name="Alioto T."/>
            <person name="Gomez Garrido J."/>
        </authorList>
    </citation>
    <scope>NUCLEOTIDE SEQUENCE</scope>
</reference>
<keyword evidence="2" id="KW-1133">Transmembrane helix</keyword>
<accession>A0AAV1EMT3</accession>
<dbReference type="Pfam" id="PF08742">
    <property type="entry name" value="C8"/>
    <property type="match status" value="1"/>
</dbReference>
<protein>
    <submittedName>
        <fullName evidence="4">Uncharacterized protein LOC117808825</fullName>
    </submittedName>
</protein>
<feature type="transmembrane region" description="Helical" evidence="2">
    <location>
        <begin position="289"/>
        <end position="311"/>
    </location>
</feature>